<evidence type="ECO:0000313" key="4">
    <source>
        <dbReference type="Proteomes" id="UP000727490"/>
    </source>
</evidence>
<gene>
    <name evidence="3" type="ORF">EGN73_11430</name>
</gene>
<dbReference type="EMBL" id="RPHB01000005">
    <property type="protein sequence ID" value="MBW3468418.1"/>
    <property type="molecule type" value="Genomic_DNA"/>
</dbReference>
<evidence type="ECO:0000313" key="3">
    <source>
        <dbReference type="EMBL" id="MBW3468418.1"/>
    </source>
</evidence>
<protein>
    <submittedName>
        <fullName evidence="3">ABC transporter substrate-binding protein</fullName>
    </submittedName>
</protein>
<dbReference type="InterPro" id="IPR050902">
    <property type="entry name" value="ABC_Transporter_SBP"/>
</dbReference>
<keyword evidence="1" id="KW-0175">Coiled coil</keyword>
<proteinExistence type="predicted"/>
<dbReference type="PROSITE" id="PS50983">
    <property type="entry name" value="FE_B12_PBP"/>
    <property type="match status" value="1"/>
</dbReference>
<dbReference type="PANTHER" id="PTHR30535:SF4">
    <property type="entry name" value="HEMIN-BINDING PERIPLASMIC PROTEIN HMUT"/>
    <property type="match status" value="1"/>
</dbReference>
<dbReference type="PANTHER" id="PTHR30535">
    <property type="entry name" value="VITAMIN B12-BINDING PROTEIN"/>
    <property type="match status" value="1"/>
</dbReference>
<sequence length="283" mass="30870">MKRILLVVFVICMACQNRDAGEEKLEDMKIITAGGTITEVVFELGFGEKIIATDITSTYPSSMQQLPSIGYRNQIKAEGILALGPDIILAEEGYLSNDVVNQLKESGIAIKFFKKPVKVEETIDLIHDLADYLEVSEKGNELVNDLQDDLQLLEEKTSSEKNSKPKVAFLMARGEEMVFLAGEETFASSIIDLAGGQHAGEGFKDFIPLTPESLVRISPDYLLFFESGIQSLGGQQGLKKIRGIEQTPAFADGNIIAFDGHYLSGFGPRVGKAALELAEALGY</sequence>
<keyword evidence="4" id="KW-1185">Reference proteome</keyword>
<organism evidence="3 4">
    <name type="scientific">Arthrospiribacter ruber</name>
    <dbReference type="NCBI Taxonomy" id="2487934"/>
    <lineage>
        <taxon>Bacteria</taxon>
        <taxon>Pseudomonadati</taxon>
        <taxon>Bacteroidota</taxon>
        <taxon>Cytophagia</taxon>
        <taxon>Cytophagales</taxon>
        <taxon>Cyclobacteriaceae</taxon>
        <taxon>Arthrospiribacter</taxon>
    </lineage>
</organism>
<dbReference type="Pfam" id="PF01497">
    <property type="entry name" value="Peripla_BP_2"/>
    <property type="match status" value="1"/>
</dbReference>
<comment type="caution">
    <text evidence="3">The sequence shown here is derived from an EMBL/GenBank/DDBJ whole genome shotgun (WGS) entry which is preliminary data.</text>
</comment>
<dbReference type="InterPro" id="IPR002491">
    <property type="entry name" value="ABC_transptr_periplasmic_BD"/>
</dbReference>
<evidence type="ECO:0000259" key="2">
    <source>
        <dbReference type="PROSITE" id="PS50983"/>
    </source>
</evidence>
<dbReference type="AlphaFoldDB" id="A0A951IX05"/>
<name>A0A951IX05_9BACT</name>
<feature type="coiled-coil region" evidence="1">
    <location>
        <begin position="136"/>
        <end position="163"/>
    </location>
</feature>
<dbReference type="Proteomes" id="UP000727490">
    <property type="component" value="Unassembled WGS sequence"/>
</dbReference>
<reference evidence="3 4" key="1">
    <citation type="journal article" date="2020" name="Syst. Appl. Microbiol.">
        <title>Arthrospiribacter ruber gen. nov., sp. nov., a novel bacterium isolated from Arthrospira cultures.</title>
        <authorList>
            <person name="Waleron M."/>
            <person name="Misztak A."/>
            <person name="Waleron M.M."/>
            <person name="Furmaniak M."/>
            <person name="Mrozik A."/>
            <person name="Waleron K."/>
        </authorList>
    </citation>
    <scope>NUCLEOTIDE SEQUENCE [LARGE SCALE GENOMIC DNA]</scope>
    <source>
        <strain evidence="3 4">DPMB0001</strain>
    </source>
</reference>
<accession>A0A951IX05</accession>
<evidence type="ECO:0000256" key="1">
    <source>
        <dbReference type="SAM" id="Coils"/>
    </source>
</evidence>
<feature type="domain" description="Fe/B12 periplasmic-binding" evidence="2">
    <location>
        <begin position="29"/>
        <end position="283"/>
    </location>
</feature>
<dbReference type="RefSeq" id="WP_219289698.1">
    <property type="nucleotide sequence ID" value="NZ_RPHB01000005.1"/>
</dbReference>